<proteinExistence type="predicted"/>
<name>A0ABQ0L2G9_MYCCL</name>
<gene>
    <name evidence="2" type="ORF">MCHLO_02945</name>
</gene>
<keyword evidence="3" id="KW-1185">Reference proteome</keyword>
<evidence type="ECO:0000313" key="2">
    <source>
        <dbReference type="EMBL" id="GAT45359.1"/>
    </source>
</evidence>
<organism evidence="2 3">
    <name type="scientific">Mycena chlorophos</name>
    <name type="common">Agaric fungus</name>
    <name type="synonym">Agaricus chlorophos</name>
    <dbReference type="NCBI Taxonomy" id="658473"/>
    <lineage>
        <taxon>Eukaryota</taxon>
        <taxon>Fungi</taxon>
        <taxon>Dikarya</taxon>
        <taxon>Basidiomycota</taxon>
        <taxon>Agaricomycotina</taxon>
        <taxon>Agaricomycetes</taxon>
        <taxon>Agaricomycetidae</taxon>
        <taxon>Agaricales</taxon>
        <taxon>Marasmiineae</taxon>
        <taxon>Mycenaceae</taxon>
        <taxon>Mycena</taxon>
    </lineage>
</organism>
<accession>A0ABQ0L2G9</accession>
<feature type="region of interest" description="Disordered" evidence="1">
    <location>
        <begin position="106"/>
        <end position="130"/>
    </location>
</feature>
<reference evidence="2" key="1">
    <citation type="submission" date="2014-09" db="EMBL/GenBank/DDBJ databases">
        <title>Genome sequence of the luminous mushroom Mycena chlorophos for searching fungal bioluminescence genes.</title>
        <authorList>
            <person name="Tanaka Y."/>
            <person name="Kasuga D."/>
            <person name="Oba Y."/>
            <person name="Hase S."/>
            <person name="Sato K."/>
            <person name="Oba Y."/>
            <person name="Sakakibara Y."/>
        </authorList>
    </citation>
    <scope>NUCLEOTIDE SEQUENCE</scope>
</reference>
<dbReference type="EMBL" id="DF841136">
    <property type="protein sequence ID" value="GAT45359.1"/>
    <property type="molecule type" value="Genomic_DNA"/>
</dbReference>
<protein>
    <submittedName>
        <fullName evidence="2">Uncharacterized protein</fullName>
    </submittedName>
</protein>
<sequence>MAVIDSESLLQTKKQMDDLMKMFPNGFPRTHAYLHLDTAPRMFNLLPGVGTVDGEGIERAWVEAALSLISVPHPSLGSVQINAFILQKRIIDLVLMHRLLPPSPPDLQMHRLLPPPDLQRGERRTRSGSYMPQPYFEPAARVEVPAPTPDEGEPITAHIDDCVEEDVLADVIPFSRREMTWSLAAAALSFVRKTLGFSKTVKREKLWVSQLSNYAYIEPLWL</sequence>
<dbReference type="Proteomes" id="UP000815677">
    <property type="component" value="Unassembled WGS sequence"/>
</dbReference>
<evidence type="ECO:0000313" key="3">
    <source>
        <dbReference type="Proteomes" id="UP000815677"/>
    </source>
</evidence>
<evidence type="ECO:0000256" key="1">
    <source>
        <dbReference type="SAM" id="MobiDB-lite"/>
    </source>
</evidence>